<evidence type="ECO:0000256" key="1">
    <source>
        <dbReference type="RuleBase" id="RU366020"/>
    </source>
</evidence>
<dbReference type="EC" id="3.1.3.16" evidence="1"/>
<dbReference type="GO" id="GO:0004722">
    <property type="term" value="F:protein serine/threonine phosphatase activity"/>
    <property type="evidence" value="ECO:0000318"/>
    <property type="project" value="GO_Central"/>
</dbReference>
<reference evidence="2" key="1">
    <citation type="journal article" date="2012" name="Nature">
        <title>The tomato genome sequence provides insights into fleshy fruit evolution.</title>
        <authorList>
            <consortium name="Tomato Genome Consortium"/>
        </authorList>
    </citation>
    <scope>NUCLEOTIDE SEQUENCE [LARGE SCALE GENOMIC DNA]</scope>
    <source>
        <strain evidence="2">cv. Heinz 1706</strain>
    </source>
</reference>
<keyword evidence="1" id="KW-0479">Metal-binding</keyword>
<dbReference type="InterPro" id="IPR039123">
    <property type="entry name" value="PPTC7"/>
</dbReference>
<comment type="cofactor">
    <cofactor evidence="1">
        <name>Mn(2+)</name>
        <dbReference type="ChEBI" id="CHEBI:29035"/>
    </cofactor>
</comment>
<comment type="similarity">
    <text evidence="1">Belongs to the PP2C family.</text>
</comment>
<dbReference type="Gramene" id="Solyc12g026410.1.1">
    <property type="protein sequence ID" value="Solyc12g026410.1.1.1"/>
    <property type="gene ID" value="Solyc12g026410.1"/>
</dbReference>
<dbReference type="PANTHER" id="PTHR12320">
    <property type="entry name" value="PROTEIN PHOSPHATASE 2C"/>
    <property type="match status" value="1"/>
</dbReference>
<reference evidence="2" key="2">
    <citation type="submission" date="2019-01" db="UniProtKB">
        <authorList>
            <consortium name="EnsemblPlants"/>
        </authorList>
    </citation>
    <scope>IDENTIFICATION</scope>
    <source>
        <strain evidence="2">cv. Heinz 1706</strain>
    </source>
</reference>
<name>A0A3Q7JUI4_SOLLC</name>
<sequence length="301" mass="34585">MVVGYLYLPKDNPNKPLGEDAHFMHELYQTIGVAGWALKGINVGIYTRELMRNSFIATYDEAMKGHVSPKRVLEEAYKNTNSKGQSTICIITLNSVKSTMVTANVGDSGLLLIRKGKIIYKWPIQQRGFGCSYQLGNCNANNPSVAQEMELNVEKDVILMVGTDVMLDNIFESEIEKIVRRAINEKLKAEGWLVKLGTLLCIIHLIDLQIHHMLEHLREDIKEEKLMILLLLLLIHNNKIIKIKSSNKKIECFCFVAYEVQNAICKLYYIMQMLYYILFREFNILYNPNIQINLCTSDQFN</sequence>
<evidence type="ECO:0000313" key="3">
    <source>
        <dbReference type="Proteomes" id="UP000004994"/>
    </source>
</evidence>
<comment type="cofactor">
    <cofactor evidence="1">
        <name>Mg(2+)</name>
        <dbReference type="ChEBI" id="CHEBI:18420"/>
    </cofactor>
</comment>
<dbReference type="PaxDb" id="4081-Solyc12g026410.1.1"/>
<organism evidence="2">
    <name type="scientific">Solanum lycopersicum</name>
    <name type="common">Tomato</name>
    <name type="synonym">Lycopersicon esculentum</name>
    <dbReference type="NCBI Taxonomy" id="4081"/>
    <lineage>
        <taxon>Eukaryota</taxon>
        <taxon>Viridiplantae</taxon>
        <taxon>Streptophyta</taxon>
        <taxon>Embryophyta</taxon>
        <taxon>Tracheophyta</taxon>
        <taxon>Spermatophyta</taxon>
        <taxon>Magnoliopsida</taxon>
        <taxon>eudicotyledons</taxon>
        <taxon>Gunneridae</taxon>
        <taxon>Pentapetalae</taxon>
        <taxon>asterids</taxon>
        <taxon>lamiids</taxon>
        <taxon>Solanales</taxon>
        <taxon>Solanaceae</taxon>
        <taxon>Solanoideae</taxon>
        <taxon>Solaneae</taxon>
        <taxon>Solanum</taxon>
        <taxon>Solanum subgen. Lycopersicon</taxon>
    </lineage>
</organism>
<dbReference type="InParanoid" id="A0A3Q7JUI4"/>
<keyword evidence="3" id="KW-1185">Reference proteome</keyword>
<dbReference type="OMA" id="MHELYQT"/>
<comment type="catalytic activity">
    <reaction evidence="1">
        <text>O-phospho-L-threonyl-[protein] + H2O = L-threonyl-[protein] + phosphate</text>
        <dbReference type="Rhea" id="RHEA:47004"/>
        <dbReference type="Rhea" id="RHEA-COMP:11060"/>
        <dbReference type="Rhea" id="RHEA-COMP:11605"/>
        <dbReference type="ChEBI" id="CHEBI:15377"/>
        <dbReference type="ChEBI" id="CHEBI:30013"/>
        <dbReference type="ChEBI" id="CHEBI:43474"/>
        <dbReference type="ChEBI" id="CHEBI:61977"/>
        <dbReference type="EC" id="3.1.3.16"/>
    </reaction>
</comment>
<dbReference type="PANTHER" id="PTHR12320:SF58">
    <property type="entry name" value="PROTEIN PHOSPHATASE"/>
    <property type="match status" value="1"/>
</dbReference>
<dbReference type="GO" id="GO:0046872">
    <property type="term" value="F:metal ion binding"/>
    <property type="evidence" value="ECO:0007669"/>
    <property type="project" value="UniProtKB-UniRule"/>
</dbReference>
<dbReference type="EnsemblPlants" id="Solyc12g026410.1.1">
    <property type="protein sequence ID" value="Solyc12g026410.1.1.1"/>
    <property type="gene ID" value="Solyc12g026410.1"/>
</dbReference>
<keyword evidence="1" id="KW-0464">Manganese</keyword>
<accession>A0A3Q7JUI4</accession>
<keyword evidence="1" id="KW-0904">Protein phosphatase</keyword>
<dbReference type="Gene3D" id="3.60.40.10">
    <property type="entry name" value="PPM-type phosphatase domain"/>
    <property type="match status" value="1"/>
</dbReference>
<protein>
    <recommendedName>
        <fullName evidence="1">Protein phosphatase</fullName>
        <ecNumber evidence="1">3.1.3.16</ecNumber>
    </recommendedName>
</protein>
<keyword evidence="1" id="KW-0378">Hydrolase</keyword>
<comment type="catalytic activity">
    <reaction evidence="1">
        <text>O-phospho-L-seryl-[protein] + H2O = L-seryl-[protein] + phosphate</text>
        <dbReference type="Rhea" id="RHEA:20629"/>
        <dbReference type="Rhea" id="RHEA-COMP:9863"/>
        <dbReference type="Rhea" id="RHEA-COMP:11604"/>
        <dbReference type="ChEBI" id="CHEBI:15377"/>
        <dbReference type="ChEBI" id="CHEBI:29999"/>
        <dbReference type="ChEBI" id="CHEBI:43474"/>
        <dbReference type="ChEBI" id="CHEBI:83421"/>
        <dbReference type="EC" id="3.1.3.16"/>
    </reaction>
</comment>
<keyword evidence="1" id="KW-0460">Magnesium</keyword>
<evidence type="ECO:0000313" key="2">
    <source>
        <dbReference type="EnsemblPlants" id="Solyc12g026410.1.1.1"/>
    </source>
</evidence>
<proteinExistence type="inferred from homology"/>
<dbReference type="InterPro" id="IPR036457">
    <property type="entry name" value="PPM-type-like_dom_sf"/>
</dbReference>
<dbReference type="AlphaFoldDB" id="A0A3Q7JUI4"/>
<dbReference type="Proteomes" id="UP000004994">
    <property type="component" value="Chromosome 12"/>
</dbReference>
<dbReference type="SUPFAM" id="SSF81606">
    <property type="entry name" value="PP2C-like"/>
    <property type="match status" value="1"/>
</dbReference>